<accession>A0A849BUZ5</accession>
<dbReference type="AlphaFoldDB" id="A0A849BUZ5"/>
<organism evidence="1 2">
    <name type="scientific">Nocardia uniformis</name>
    <dbReference type="NCBI Taxonomy" id="53432"/>
    <lineage>
        <taxon>Bacteria</taxon>
        <taxon>Bacillati</taxon>
        <taxon>Actinomycetota</taxon>
        <taxon>Actinomycetes</taxon>
        <taxon>Mycobacteriales</taxon>
        <taxon>Nocardiaceae</taxon>
        <taxon>Nocardia</taxon>
    </lineage>
</organism>
<dbReference type="GO" id="GO:0016740">
    <property type="term" value="F:transferase activity"/>
    <property type="evidence" value="ECO:0007669"/>
    <property type="project" value="UniProtKB-KW"/>
</dbReference>
<reference evidence="1 2" key="1">
    <citation type="submission" date="2020-05" db="EMBL/GenBank/DDBJ databases">
        <title>MicrobeNet Type strains.</title>
        <authorList>
            <person name="Nicholson A.C."/>
        </authorList>
    </citation>
    <scope>NUCLEOTIDE SEQUENCE [LARGE SCALE GENOMIC DNA]</scope>
    <source>
        <strain evidence="1 2">JCM 3224</strain>
    </source>
</reference>
<gene>
    <name evidence="1" type="ORF">HLB23_09080</name>
</gene>
<evidence type="ECO:0000313" key="2">
    <source>
        <dbReference type="Proteomes" id="UP000586827"/>
    </source>
</evidence>
<name>A0A849BUZ5_9NOCA</name>
<keyword evidence="2" id="KW-1185">Reference proteome</keyword>
<dbReference type="EMBL" id="JABELX010000003">
    <property type="protein sequence ID" value="NNH70014.1"/>
    <property type="molecule type" value="Genomic_DNA"/>
</dbReference>
<dbReference type="Pfam" id="PF08843">
    <property type="entry name" value="AbiEii"/>
    <property type="match status" value="1"/>
</dbReference>
<keyword evidence="1" id="KW-0808">Transferase</keyword>
<evidence type="ECO:0000313" key="1">
    <source>
        <dbReference type="EMBL" id="NNH70014.1"/>
    </source>
</evidence>
<comment type="caution">
    <text evidence="1">The sequence shown here is derived from an EMBL/GenBank/DDBJ whole genome shotgun (WGS) entry which is preliminary data.</text>
</comment>
<proteinExistence type="predicted"/>
<dbReference type="InterPro" id="IPR014942">
    <property type="entry name" value="AbiEii"/>
</dbReference>
<dbReference type="Proteomes" id="UP000586827">
    <property type="component" value="Unassembled WGS sequence"/>
</dbReference>
<protein>
    <submittedName>
        <fullName evidence="1">Nucleotidyl transferase AbiEii/AbiGii toxin family protein</fullName>
    </submittedName>
</protein>
<sequence length="43" mass="4728">MEIHTSERHFIGGTALARTHLVTGRLSEDIDLVALDNRAALAR</sequence>